<proteinExistence type="inferred from homology"/>
<dbReference type="PANTHER" id="PTHR47690:SF1">
    <property type="entry name" value="GLUCOKINASE"/>
    <property type="match status" value="1"/>
</dbReference>
<dbReference type="Gene3D" id="3.30.420.40">
    <property type="match status" value="1"/>
</dbReference>
<dbReference type="GO" id="GO:0005524">
    <property type="term" value="F:ATP binding"/>
    <property type="evidence" value="ECO:0007669"/>
    <property type="project" value="InterPro"/>
</dbReference>
<keyword evidence="4" id="KW-1133">Transmembrane helix</keyword>
<dbReference type="InterPro" id="IPR050201">
    <property type="entry name" value="Bacterial_glucokinase"/>
</dbReference>
<evidence type="ECO:0000256" key="3">
    <source>
        <dbReference type="RuleBase" id="RU004046"/>
    </source>
</evidence>
<dbReference type="EMBL" id="JACBXS010000026">
    <property type="protein sequence ID" value="NYS25836.1"/>
    <property type="molecule type" value="Genomic_DNA"/>
</dbReference>
<protein>
    <submittedName>
        <fullName evidence="5">ROK family protein</fullName>
    </submittedName>
</protein>
<evidence type="ECO:0000313" key="5">
    <source>
        <dbReference type="EMBL" id="NYS25836.1"/>
    </source>
</evidence>
<evidence type="ECO:0000256" key="1">
    <source>
        <dbReference type="ARBA" id="ARBA00022679"/>
    </source>
</evidence>
<keyword evidence="6" id="KW-1185">Reference proteome</keyword>
<dbReference type="GO" id="GO:0006096">
    <property type="term" value="P:glycolytic process"/>
    <property type="evidence" value="ECO:0007669"/>
    <property type="project" value="InterPro"/>
</dbReference>
<dbReference type="CDD" id="cd24008">
    <property type="entry name" value="ASKHA_NBD_GLK"/>
    <property type="match status" value="1"/>
</dbReference>
<dbReference type="GO" id="GO:0005536">
    <property type="term" value="F:D-glucose binding"/>
    <property type="evidence" value="ECO:0007669"/>
    <property type="project" value="InterPro"/>
</dbReference>
<dbReference type="GO" id="GO:0004340">
    <property type="term" value="F:glucokinase activity"/>
    <property type="evidence" value="ECO:0007669"/>
    <property type="project" value="InterPro"/>
</dbReference>
<dbReference type="Gene3D" id="3.40.367.20">
    <property type="match status" value="1"/>
</dbReference>
<keyword evidence="2" id="KW-0418">Kinase</keyword>
<dbReference type="PANTHER" id="PTHR47690">
    <property type="entry name" value="GLUCOKINASE"/>
    <property type="match status" value="1"/>
</dbReference>
<dbReference type="Proteomes" id="UP000529417">
    <property type="component" value="Unassembled WGS sequence"/>
</dbReference>
<feature type="transmembrane region" description="Helical" evidence="4">
    <location>
        <begin position="250"/>
        <end position="271"/>
    </location>
</feature>
<evidence type="ECO:0000313" key="6">
    <source>
        <dbReference type="Proteomes" id="UP000529417"/>
    </source>
</evidence>
<accession>A0A7Z0KZW2</accession>
<sequence length="325" mass="33988">MTAPLPPVLVADVGGTNTRVALAHGGSVDRTSIRRLRNAEFPRLEDALRRYLDVAAPPGGIGGACVALAGPVRNGAARMTNLGWALTLDDLARATGAPTGRVALLNDLQAQGQALDQIARDNLIPLRRGQPDCGGARLVIGFGTGVNAAPVQPLPGGGWLVPAAEAGHIHLPIADDEDAALAHWLRGEQGFASAEDVLAGSGLERLYRFHARRAGVEDRLPAAQIMEQIAEGAPLAQATGRHYIRLMARYAAALALVHLPFGGIAFIGGVARAMAPYAEAFGFDAAFCQMGRFSEFVADFAVDVVTDDYAALTGCAQYLSTPVRA</sequence>
<dbReference type="SUPFAM" id="SSF53067">
    <property type="entry name" value="Actin-like ATPase domain"/>
    <property type="match status" value="1"/>
</dbReference>
<keyword evidence="4" id="KW-0812">Transmembrane</keyword>
<evidence type="ECO:0000256" key="2">
    <source>
        <dbReference type="ARBA" id="ARBA00022777"/>
    </source>
</evidence>
<dbReference type="GO" id="GO:0005829">
    <property type="term" value="C:cytosol"/>
    <property type="evidence" value="ECO:0007669"/>
    <property type="project" value="TreeGrafter"/>
</dbReference>
<reference evidence="5 6" key="1">
    <citation type="journal article" date="2000" name="Arch. Microbiol.">
        <title>Rhodobaca bogoriensis gen. nov. and sp. nov., an alkaliphilic purple nonsulfur bacterium from African Rift Valley soda lakes.</title>
        <authorList>
            <person name="Milford A.D."/>
            <person name="Achenbach L.A."/>
            <person name="Jung D.O."/>
            <person name="Madigan M.T."/>
        </authorList>
    </citation>
    <scope>NUCLEOTIDE SEQUENCE [LARGE SCALE GENOMIC DNA]</scope>
    <source>
        <strain evidence="5 6">2376</strain>
    </source>
</reference>
<comment type="caution">
    <text evidence="5">The sequence shown here is derived from an EMBL/GenBank/DDBJ whole genome shotgun (WGS) entry which is preliminary data.</text>
</comment>
<evidence type="ECO:0000256" key="4">
    <source>
        <dbReference type="SAM" id="Phobius"/>
    </source>
</evidence>
<dbReference type="InterPro" id="IPR043129">
    <property type="entry name" value="ATPase_NBD"/>
</dbReference>
<dbReference type="AlphaFoldDB" id="A0A7Z0KZW2"/>
<keyword evidence="4" id="KW-0472">Membrane</keyword>
<dbReference type="RefSeq" id="WP_179906636.1">
    <property type="nucleotide sequence ID" value="NZ_JACBXS010000026.1"/>
</dbReference>
<organism evidence="5 6">
    <name type="scientific">Rhabdonatronobacter sediminivivens</name>
    <dbReference type="NCBI Taxonomy" id="2743469"/>
    <lineage>
        <taxon>Bacteria</taxon>
        <taxon>Pseudomonadati</taxon>
        <taxon>Pseudomonadota</taxon>
        <taxon>Alphaproteobacteria</taxon>
        <taxon>Rhodobacterales</taxon>
        <taxon>Paracoccaceae</taxon>
        <taxon>Rhabdonatronobacter</taxon>
    </lineage>
</organism>
<comment type="similarity">
    <text evidence="3">Belongs to the bacterial glucokinase family.</text>
</comment>
<keyword evidence="1" id="KW-0808">Transferase</keyword>
<name>A0A7Z0KZW2_9RHOB</name>
<gene>
    <name evidence="5" type="ORF">HUK65_12630</name>
</gene>
<dbReference type="InterPro" id="IPR003836">
    <property type="entry name" value="Glucokinase"/>
</dbReference>
<dbReference type="Pfam" id="PF02685">
    <property type="entry name" value="Glucokinase"/>
    <property type="match status" value="1"/>
</dbReference>